<dbReference type="EMBL" id="JAMC01000002">
    <property type="protein sequence ID" value="KEJ89774.1"/>
    <property type="molecule type" value="Genomic_DNA"/>
</dbReference>
<sequence>MLKRAFLMISLLFGLAACETVPVSTESLGASTSSQPLAVRSAARNFVSVVNTVEPVAERECRARTSNVNCDFNIVVDDRPNQPENAYQTVDRNGRPIIAFTLALIEDARNVDELAFVMGHEAAHHIAGHIGRQQQNAVAGAVIFAGLATLSGGDASAVESAQRLGAQVGARSYSKDFELEADELGTIITKRAGYDPLRGAAFFTRIPDPGDKFLGTHPPNAQRIQIVRKTAAGL</sequence>
<dbReference type="Gene3D" id="3.30.2010.10">
    <property type="entry name" value="Metalloproteases ('zincins'), catalytic domain"/>
    <property type="match status" value="1"/>
</dbReference>
<dbReference type="STRING" id="1300350.Z948_826"/>
<keyword evidence="4 6" id="KW-0862">Zinc</keyword>
<feature type="domain" description="Peptidase M48" evidence="8">
    <location>
        <begin position="69"/>
        <end position="230"/>
    </location>
</feature>
<dbReference type="Pfam" id="PF01435">
    <property type="entry name" value="Peptidase_M48"/>
    <property type="match status" value="1"/>
</dbReference>
<dbReference type="GO" id="GO:0046872">
    <property type="term" value="F:metal ion binding"/>
    <property type="evidence" value="ECO:0007669"/>
    <property type="project" value="UniProtKB-KW"/>
</dbReference>
<keyword evidence="10" id="KW-1185">Reference proteome</keyword>
<evidence type="ECO:0000313" key="9">
    <source>
        <dbReference type="EMBL" id="KEJ89774.1"/>
    </source>
</evidence>
<evidence type="ECO:0000256" key="7">
    <source>
        <dbReference type="SAM" id="SignalP"/>
    </source>
</evidence>
<feature type="chain" id="PRO_5001689762" evidence="7">
    <location>
        <begin position="20"/>
        <end position="234"/>
    </location>
</feature>
<dbReference type="PROSITE" id="PS51257">
    <property type="entry name" value="PROKAR_LIPOPROTEIN"/>
    <property type="match status" value="1"/>
</dbReference>
<evidence type="ECO:0000259" key="8">
    <source>
        <dbReference type="Pfam" id="PF01435"/>
    </source>
</evidence>
<dbReference type="InterPro" id="IPR051156">
    <property type="entry name" value="Mito/Outer_Membr_Metalloprot"/>
</dbReference>
<dbReference type="GO" id="GO:0016020">
    <property type="term" value="C:membrane"/>
    <property type="evidence" value="ECO:0007669"/>
    <property type="project" value="TreeGrafter"/>
</dbReference>
<evidence type="ECO:0000256" key="6">
    <source>
        <dbReference type="RuleBase" id="RU003983"/>
    </source>
</evidence>
<dbReference type="RefSeq" id="WP_025058289.1">
    <property type="nucleotide sequence ID" value="NZ_JAMC01000002.1"/>
</dbReference>
<gene>
    <name evidence="9" type="ORF">DSW25_06010</name>
</gene>
<keyword evidence="2" id="KW-0479">Metal-binding</keyword>
<dbReference type="InterPro" id="IPR001915">
    <property type="entry name" value="Peptidase_M48"/>
</dbReference>
<keyword evidence="7" id="KW-0732">Signal</keyword>
<accession>A0A073IJ24</accession>
<comment type="caution">
    <text evidence="9">The sequence shown here is derived from an EMBL/GenBank/DDBJ whole genome shotgun (WGS) entry which is preliminary data.</text>
</comment>
<evidence type="ECO:0000313" key="10">
    <source>
        <dbReference type="Proteomes" id="UP000027734"/>
    </source>
</evidence>
<dbReference type="Proteomes" id="UP000027734">
    <property type="component" value="Unassembled WGS sequence"/>
</dbReference>
<dbReference type="GO" id="GO:0004222">
    <property type="term" value="F:metalloendopeptidase activity"/>
    <property type="evidence" value="ECO:0007669"/>
    <property type="project" value="InterPro"/>
</dbReference>
<evidence type="ECO:0000256" key="5">
    <source>
        <dbReference type="ARBA" id="ARBA00023049"/>
    </source>
</evidence>
<evidence type="ECO:0000256" key="4">
    <source>
        <dbReference type="ARBA" id="ARBA00022833"/>
    </source>
</evidence>
<dbReference type="PANTHER" id="PTHR22726">
    <property type="entry name" value="METALLOENDOPEPTIDASE OMA1"/>
    <property type="match status" value="1"/>
</dbReference>
<proteinExistence type="inferred from homology"/>
<dbReference type="GO" id="GO:0051603">
    <property type="term" value="P:proteolysis involved in protein catabolic process"/>
    <property type="evidence" value="ECO:0007669"/>
    <property type="project" value="TreeGrafter"/>
</dbReference>
<keyword evidence="3 6" id="KW-0378">Hydrolase</keyword>
<comment type="cofactor">
    <cofactor evidence="6">
        <name>Zn(2+)</name>
        <dbReference type="ChEBI" id="CHEBI:29105"/>
    </cofactor>
    <text evidence="6">Binds 1 zinc ion per subunit.</text>
</comment>
<keyword evidence="1 6" id="KW-0645">Protease</keyword>
<evidence type="ECO:0000256" key="2">
    <source>
        <dbReference type="ARBA" id="ARBA00022723"/>
    </source>
</evidence>
<evidence type="ECO:0000256" key="3">
    <source>
        <dbReference type="ARBA" id="ARBA00022801"/>
    </source>
</evidence>
<organism evidence="9 10">
    <name type="scientific">Sulfitobacter donghicola DSW-25 = KCTC 12864 = JCM 14565</name>
    <dbReference type="NCBI Taxonomy" id="1300350"/>
    <lineage>
        <taxon>Bacteria</taxon>
        <taxon>Pseudomonadati</taxon>
        <taxon>Pseudomonadota</taxon>
        <taxon>Alphaproteobacteria</taxon>
        <taxon>Rhodobacterales</taxon>
        <taxon>Roseobacteraceae</taxon>
        <taxon>Sulfitobacter</taxon>
    </lineage>
</organism>
<dbReference type="PANTHER" id="PTHR22726:SF1">
    <property type="entry name" value="METALLOENDOPEPTIDASE OMA1, MITOCHONDRIAL"/>
    <property type="match status" value="1"/>
</dbReference>
<dbReference type="eggNOG" id="COG0501">
    <property type="taxonomic scope" value="Bacteria"/>
</dbReference>
<feature type="signal peptide" evidence="7">
    <location>
        <begin position="1"/>
        <end position="19"/>
    </location>
</feature>
<dbReference type="CDD" id="cd07324">
    <property type="entry name" value="M48C_Oma1-like"/>
    <property type="match status" value="1"/>
</dbReference>
<keyword evidence="5 6" id="KW-0482">Metalloprotease</keyword>
<evidence type="ECO:0000256" key="1">
    <source>
        <dbReference type="ARBA" id="ARBA00022670"/>
    </source>
</evidence>
<protein>
    <submittedName>
        <fullName evidence="9">Peptidase M48</fullName>
    </submittedName>
</protein>
<name>A0A073IJ24_9RHOB</name>
<dbReference type="AlphaFoldDB" id="A0A073IJ24"/>
<comment type="similarity">
    <text evidence="6">Belongs to the peptidase M48 family.</text>
</comment>
<reference evidence="9 10" key="1">
    <citation type="submission" date="2014-01" db="EMBL/GenBank/DDBJ databases">
        <title>Sulfitobacter donghicola JCM 14565 Genome Sequencing.</title>
        <authorList>
            <person name="Lai Q."/>
            <person name="Hong Z."/>
        </authorList>
    </citation>
    <scope>NUCLEOTIDE SEQUENCE [LARGE SCALE GENOMIC DNA]</scope>
    <source>
        <strain evidence="9 10">JCM 14565</strain>
    </source>
</reference>